<name>A0A6F8XBP6_9GAMM</name>
<organism evidence="1 2">
    <name type="scientific">Vreelandella aquamarina</name>
    <dbReference type="NCBI Taxonomy" id="77097"/>
    <lineage>
        <taxon>Bacteria</taxon>
        <taxon>Pseudomonadati</taxon>
        <taxon>Pseudomonadota</taxon>
        <taxon>Gammaproteobacteria</taxon>
        <taxon>Oceanospirillales</taxon>
        <taxon>Halomonadaceae</taxon>
        <taxon>Vreelandella</taxon>
    </lineage>
</organism>
<sequence>MSTPLVLSPKECQGKTWHPPLDLSFAASQTLIPLHAGELAKAAASMPIALVKEGREWRLVGVCGIEAGHNLFIKGGKWLGHYRPEWLFTYPFEIVTVGEKGLVTFDRDSGLEDPHGAGEPFFDEQGQMRQAVATRVEALKIHHRKHQATQKAIKALAKAKVITPWPEALQSQLGLAINGLHMIDEKALSQLYDETFLSLRKAQALPIAYAVNLSLPQTHLLGRLARLNPGYVTAPENLDSFFDNDEDLSFDFDA</sequence>
<protein>
    <recommendedName>
        <fullName evidence="3">SapC protein</fullName>
    </recommendedName>
</protein>
<dbReference type="InterPro" id="IPR010836">
    <property type="entry name" value="SapC"/>
</dbReference>
<evidence type="ECO:0000313" key="1">
    <source>
        <dbReference type="EMBL" id="BCB70793.1"/>
    </source>
</evidence>
<dbReference type="Pfam" id="PF07277">
    <property type="entry name" value="SapC"/>
    <property type="match status" value="1"/>
</dbReference>
<keyword evidence="2" id="KW-1185">Reference proteome</keyword>
<dbReference type="EMBL" id="AP022869">
    <property type="protein sequence ID" value="BCB70793.1"/>
    <property type="molecule type" value="Genomic_DNA"/>
</dbReference>
<accession>A0A6F8XBP6</accession>
<dbReference type="RefSeq" id="WP_172514689.1">
    <property type="nucleotide sequence ID" value="NZ_AP022869.1"/>
</dbReference>
<reference evidence="1 2" key="1">
    <citation type="submission" date="2020-03" db="EMBL/GenBank/DDBJ databases">
        <title>Complete Genome Sequence of Halomonas meridiana strain Eplume2, isolated from hydrothermal-plume in the north east Pacific Ocean.</title>
        <authorList>
            <person name="Kurihara Y."/>
            <person name="Kawai S."/>
            <person name="Sakai A."/>
            <person name="Galipon J."/>
            <person name="Arakawa K."/>
        </authorList>
    </citation>
    <scope>NUCLEOTIDE SEQUENCE [LARGE SCALE GENOMIC DNA]</scope>
    <source>
        <strain evidence="1 2">Eplume2</strain>
    </source>
</reference>
<evidence type="ECO:0008006" key="3">
    <source>
        <dbReference type="Google" id="ProtNLM"/>
    </source>
</evidence>
<gene>
    <name evidence="1" type="ORF">HMEPL2_11440</name>
</gene>
<proteinExistence type="predicted"/>
<dbReference type="AlphaFoldDB" id="A0A6F8XBP6"/>
<dbReference type="Proteomes" id="UP000501053">
    <property type="component" value="Chromosome"/>
</dbReference>
<evidence type="ECO:0000313" key="2">
    <source>
        <dbReference type="Proteomes" id="UP000501053"/>
    </source>
</evidence>